<proteinExistence type="predicted"/>
<comment type="caution">
    <text evidence="1">The sequence shown here is derived from an EMBL/GenBank/DDBJ whole genome shotgun (WGS) entry which is preliminary data.</text>
</comment>
<evidence type="ECO:0000313" key="2">
    <source>
        <dbReference type="Proteomes" id="UP001212997"/>
    </source>
</evidence>
<protein>
    <submittedName>
        <fullName evidence="1">Uncharacterized protein</fullName>
    </submittedName>
</protein>
<evidence type="ECO:0000313" key="1">
    <source>
        <dbReference type="EMBL" id="KAJ3479293.1"/>
    </source>
</evidence>
<keyword evidence="2" id="KW-1185">Reference proteome</keyword>
<dbReference type="EMBL" id="JANAWD010000448">
    <property type="protein sequence ID" value="KAJ3479293.1"/>
    <property type="molecule type" value="Genomic_DNA"/>
</dbReference>
<dbReference type="Proteomes" id="UP001212997">
    <property type="component" value="Unassembled WGS sequence"/>
</dbReference>
<dbReference type="AlphaFoldDB" id="A0AAD5UXQ0"/>
<gene>
    <name evidence="1" type="ORF">NLI96_g9162</name>
</gene>
<sequence>MSCLGTPRNGEVVADGSQLLDIIFAVLPRLPQIQSLHLHTQCLTIVHLSSLHHLPSLKWLEIRSPESPEEDFVWVSPPPRIEGGITACQRGAHSPADLLDTQKLWPLLISPERTQSILASGPVAISALLDWVKERPIGETVQTKALVLLGLRSVDESIFDIIVKFPLVKRLIIQYTLLDYVWTPQSFITRLHTFLESNPLPHLNDINLPFELVIPFLENFPIKNLHMTLCDDPAPALTIVNLIKDCHPQLTSFSATAVHNPLVWVKEILVNTKIEVLQVGLVLNTDEAGIVVVNKLCDLLRSSSFPHLKELALSCIPNHPRPRMIPGLDAYLRKEYPLLQSVQLQDSRGSIEWSRW</sequence>
<name>A0AAD5UXQ0_9APHY</name>
<reference evidence="1" key="1">
    <citation type="submission" date="2022-07" db="EMBL/GenBank/DDBJ databases">
        <title>Genome Sequence of Physisporinus lineatus.</title>
        <authorList>
            <person name="Buettner E."/>
        </authorList>
    </citation>
    <scope>NUCLEOTIDE SEQUENCE</scope>
    <source>
        <strain evidence="1">VT162</strain>
    </source>
</reference>
<accession>A0AAD5UXQ0</accession>
<organism evidence="1 2">
    <name type="scientific">Meripilus lineatus</name>
    <dbReference type="NCBI Taxonomy" id="2056292"/>
    <lineage>
        <taxon>Eukaryota</taxon>
        <taxon>Fungi</taxon>
        <taxon>Dikarya</taxon>
        <taxon>Basidiomycota</taxon>
        <taxon>Agaricomycotina</taxon>
        <taxon>Agaricomycetes</taxon>
        <taxon>Polyporales</taxon>
        <taxon>Meripilaceae</taxon>
        <taxon>Meripilus</taxon>
    </lineage>
</organism>
<dbReference type="SUPFAM" id="SSF52058">
    <property type="entry name" value="L domain-like"/>
    <property type="match status" value="1"/>
</dbReference>